<gene>
    <name evidence="1" type="ORF">Tco_1019393</name>
</gene>
<dbReference type="InterPro" id="IPR055298">
    <property type="entry name" value="AtLOH3-like"/>
</dbReference>
<reference evidence="1" key="2">
    <citation type="submission" date="2022-01" db="EMBL/GenBank/DDBJ databases">
        <authorList>
            <person name="Yamashiro T."/>
            <person name="Shiraishi A."/>
            <person name="Satake H."/>
            <person name="Nakayama K."/>
        </authorList>
    </citation>
    <scope>NUCLEOTIDE SEQUENCE</scope>
</reference>
<dbReference type="Proteomes" id="UP001151760">
    <property type="component" value="Unassembled WGS sequence"/>
</dbReference>
<sequence>MEHILGITDLFLKSLQKRDQNIVEVVSMIKGRKQALVRLKTSGFDAFFKIVTSICKKHDIVVLKMDEIYVAKRNRVAGIKNRQYFEIDIFNTVLDMQIQEFGDRFGGISIDLHINMSALSPGDSFTMFDASKLITLTTFYRDDFTDANRFSLSRELDLYYEIVIHDTEFIKLTGIAELATLMVT</sequence>
<protein>
    <submittedName>
        <fullName evidence="1">Zinc finger MYM-type protein 1-like protein</fullName>
    </submittedName>
</protein>
<evidence type="ECO:0000313" key="2">
    <source>
        <dbReference type="Proteomes" id="UP001151760"/>
    </source>
</evidence>
<accession>A0ABQ5FYG8</accession>
<dbReference type="PANTHER" id="PTHR11697">
    <property type="entry name" value="GENERAL TRANSCRIPTION FACTOR 2-RELATED ZINC FINGER PROTEIN"/>
    <property type="match status" value="1"/>
</dbReference>
<evidence type="ECO:0000313" key="1">
    <source>
        <dbReference type="EMBL" id="GJT67913.1"/>
    </source>
</evidence>
<dbReference type="PANTHER" id="PTHR11697:SF230">
    <property type="entry name" value="ZINC FINGER, MYM DOMAIN CONTAINING 1"/>
    <property type="match status" value="1"/>
</dbReference>
<name>A0ABQ5FYG8_9ASTR</name>
<keyword evidence="2" id="KW-1185">Reference proteome</keyword>
<proteinExistence type="predicted"/>
<comment type="caution">
    <text evidence="1">The sequence shown here is derived from an EMBL/GenBank/DDBJ whole genome shotgun (WGS) entry which is preliminary data.</text>
</comment>
<organism evidence="1 2">
    <name type="scientific">Tanacetum coccineum</name>
    <dbReference type="NCBI Taxonomy" id="301880"/>
    <lineage>
        <taxon>Eukaryota</taxon>
        <taxon>Viridiplantae</taxon>
        <taxon>Streptophyta</taxon>
        <taxon>Embryophyta</taxon>
        <taxon>Tracheophyta</taxon>
        <taxon>Spermatophyta</taxon>
        <taxon>Magnoliopsida</taxon>
        <taxon>eudicotyledons</taxon>
        <taxon>Gunneridae</taxon>
        <taxon>Pentapetalae</taxon>
        <taxon>asterids</taxon>
        <taxon>campanulids</taxon>
        <taxon>Asterales</taxon>
        <taxon>Asteraceae</taxon>
        <taxon>Asteroideae</taxon>
        <taxon>Anthemideae</taxon>
        <taxon>Anthemidinae</taxon>
        <taxon>Tanacetum</taxon>
    </lineage>
</organism>
<reference evidence="1" key="1">
    <citation type="journal article" date="2022" name="Int. J. Mol. Sci.">
        <title>Draft Genome of Tanacetum Coccineum: Genomic Comparison of Closely Related Tanacetum-Family Plants.</title>
        <authorList>
            <person name="Yamashiro T."/>
            <person name="Shiraishi A."/>
            <person name="Nakayama K."/>
            <person name="Satake H."/>
        </authorList>
    </citation>
    <scope>NUCLEOTIDE SEQUENCE</scope>
</reference>
<dbReference type="EMBL" id="BQNB010017850">
    <property type="protein sequence ID" value="GJT67913.1"/>
    <property type="molecule type" value="Genomic_DNA"/>
</dbReference>